<gene>
    <name evidence="9" type="ORF">K3174_16100</name>
</gene>
<comment type="similarity">
    <text evidence="4">Belongs to the TonB-dependent receptor family.</text>
</comment>
<evidence type="ECO:0000256" key="3">
    <source>
        <dbReference type="ARBA" id="ARBA00023237"/>
    </source>
</evidence>
<dbReference type="Pfam" id="PF07715">
    <property type="entry name" value="Plug"/>
    <property type="match status" value="1"/>
</dbReference>
<evidence type="ECO:0000313" key="10">
    <source>
        <dbReference type="Proteomes" id="UP000755104"/>
    </source>
</evidence>
<dbReference type="InterPro" id="IPR037066">
    <property type="entry name" value="Plug_dom_sf"/>
</dbReference>
<keyword evidence="6" id="KW-0732">Signal</keyword>
<evidence type="ECO:0000259" key="8">
    <source>
        <dbReference type="Pfam" id="PF07715"/>
    </source>
</evidence>
<comment type="caution">
    <text evidence="9">The sequence shown here is derived from an EMBL/GenBank/DDBJ whole genome shotgun (WGS) entry which is preliminary data.</text>
</comment>
<keyword evidence="2 4" id="KW-0472">Membrane</keyword>
<dbReference type="PANTHER" id="PTHR40980:SF5">
    <property type="entry name" value="TONB-DEPENDENT RECEPTOR"/>
    <property type="match status" value="1"/>
</dbReference>
<keyword evidence="9" id="KW-0675">Receptor</keyword>
<evidence type="ECO:0000256" key="4">
    <source>
        <dbReference type="RuleBase" id="RU003357"/>
    </source>
</evidence>
<evidence type="ECO:0000256" key="6">
    <source>
        <dbReference type="SAM" id="SignalP"/>
    </source>
</evidence>
<feature type="chain" id="PRO_5047173643" evidence="6">
    <location>
        <begin position="26"/>
        <end position="919"/>
    </location>
</feature>
<proteinExistence type="inferred from homology"/>
<dbReference type="InterPro" id="IPR012910">
    <property type="entry name" value="Plug_dom"/>
</dbReference>
<evidence type="ECO:0000256" key="2">
    <source>
        <dbReference type="ARBA" id="ARBA00023136"/>
    </source>
</evidence>
<protein>
    <submittedName>
        <fullName evidence="9">TonB-dependent receptor</fullName>
    </submittedName>
</protein>
<dbReference type="Gene3D" id="2.170.130.10">
    <property type="entry name" value="TonB-dependent receptor, plug domain"/>
    <property type="match status" value="1"/>
</dbReference>
<sequence>MSTGKQLTALLLLTTALTIPGVAFAQDTGVGTGAEGVPAEEDPATDSAAAQQVEGVDDTPQEEEFEEPEISVPGGAIVVTGRRRQDVTRASSQVVSVLDSASIARTGEGDIAGALNRVTGLSTAGNGLVYVRGLGDRYSLALLNGLPLPSPQPLSRVVPLDIFPTSVIASSLVQKTYSANYPGEFGGGVINLTTRAVPDESFVKISGGISGDTETTFGTGYTYYGSSYDWFGFDDGRRTIRPQLQNYFDSGLTIDDPDVDQRSILLELGDPNLVLLQSTDNLPVNWSAGITAGTSFDVFSDGRFGIIATASLSNKWRNRFITSQSAINADLDLREDSREFVTDNRVLANAMLGFGLEVGEHRFRIVNLFIRDSLKRASLAQTNDLQDDDDDLTQSTAWFERQLFDTQFTGELEFGDLSVDLRAGYAQTQREAPYEWDFTYSRVLGATEGLDSIYLNLQDGGQRGQTTVAFSDLTEDLYYGGIDLSYQLNDWIGLTIGGAYNDTDRLSSRRELDIRASTGFPTVFGALRPDNLLGDALIELGYDPAAQAAGGIGPFSYTIFDTTGSDPAFEAGLEIWAGYAQTRIEPILGVSLDLGVRYEDAVQKVIPLGLDGLPSGSANSTLLENDYWLPAATLTWEIADSLQFRVNASKTIARPQFRELIFQTYYDPENNRQFNGNPRLIDSELTNYEARLEYYWGSGSRASIAGFYKDIENPIEIYSSFTDNEETFRFANAPSAKLYGAEAEVQWNKDLYDLGEWWDSKRFVAIANYTYTQSELQVPDDDSVVVDPFPFSPQPARNFFRDGAPLTGQSDHLVNLQLGLEDLDRVSQVTFLINYASERVVSRGAALTLPDIVEDPGLTLDFVVRQGITLGGADMEVKFEARNLTGRDNIEFQDNGTTRIETNSYDVGRSFAVSLSAEF</sequence>
<dbReference type="SUPFAM" id="SSF56935">
    <property type="entry name" value="Porins"/>
    <property type="match status" value="1"/>
</dbReference>
<reference evidence="9 10" key="1">
    <citation type="submission" date="2021-08" db="EMBL/GenBank/DDBJ databases">
        <title>Comparative Genomics Analysis of the Genus Qipengyuania Reveals Extensive Genetic Diversity and Metabolic Versatility, Including the Description of Fifteen Novel Species.</title>
        <authorList>
            <person name="Liu Y."/>
        </authorList>
    </citation>
    <scope>NUCLEOTIDE SEQUENCE [LARGE SCALE GENOMIC DNA]</scope>
    <source>
        <strain evidence="9 10">6D47A</strain>
    </source>
</reference>
<dbReference type="Proteomes" id="UP000755104">
    <property type="component" value="Unassembled WGS sequence"/>
</dbReference>
<feature type="compositionally biased region" description="Acidic residues" evidence="5">
    <location>
        <begin position="55"/>
        <end position="66"/>
    </location>
</feature>
<feature type="signal peptide" evidence="6">
    <location>
        <begin position="1"/>
        <end position="25"/>
    </location>
</feature>
<dbReference type="EMBL" id="JAIGNO010000019">
    <property type="protein sequence ID" value="MBX7484053.1"/>
    <property type="molecule type" value="Genomic_DNA"/>
</dbReference>
<evidence type="ECO:0000259" key="7">
    <source>
        <dbReference type="Pfam" id="PF00593"/>
    </source>
</evidence>
<feature type="domain" description="TonB-dependent receptor-like beta-barrel" evidence="7">
    <location>
        <begin position="395"/>
        <end position="826"/>
    </location>
</feature>
<dbReference type="RefSeq" id="WP_221560463.1">
    <property type="nucleotide sequence ID" value="NZ_JAIGNO010000019.1"/>
</dbReference>
<dbReference type="InterPro" id="IPR000531">
    <property type="entry name" value="Beta-barrel_TonB"/>
</dbReference>
<keyword evidence="10" id="KW-1185">Reference proteome</keyword>
<evidence type="ECO:0000256" key="5">
    <source>
        <dbReference type="SAM" id="MobiDB-lite"/>
    </source>
</evidence>
<accession>A0ABS7JAT5</accession>
<keyword evidence="3" id="KW-0998">Cell outer membrane</keyword>
<dbReference type="Pfam" id="PF00593">
    <property type="entry name" value="TonB_dep_Rec_b-barrel"/>
    <property type="match status" value="1"/>
</dbReference>
<dbReference type="Gene3D" id="2.40.170.20">
    <property type="entry name" value="TonB-dependent receptor, beta-barrel domain"/>
    <property type="match status" value="1"/>
</dbReference>
<feature type="region of interest" description="Disordered" evidence="5">
    <location>
        <begin position="32"/>
        <end position="66"/>
    </location>
</feature>
<dbReference type="InterPro" id="IPR036942">
    <property type="entry name" value="Beta-barrel_TonB_sf"/>
</dbReference>
<evidence type="ECO:0000313" key="9">
    <source>
        <dbReference type="EMBL" id="MBX7484053.1"/>
    </source>
</evidence>
<comment type="subcellular location">
    <subcellularLocation>
        <location evidence="1 4">Cell outer membrane</location>
    </subcellularLocation>
</comment>
<name>A0ABS7JAT5_9SPHN</name>
<dbReference type="PANTHER" id="PTHR40980">
    <property type="entry name" value="PLUG DOMAIN-CONTAINING PROTEIN"/>
    <property type="match status" value="1"/>
</dbReference>
<organism evidence="9 10">
    <name type="scientific">Qipengyuania qiaonensis</name>
    <dbReference type="NCBI Taxonomy" id="2867240"/>
    <lineage>
        <taxon>Bacteria</taxon>
        <taxon>Pseudomonadati</taxon>
        <taxon>Pseudomonadota</taxon>
        <taxon>Alphaproteobacteria</taxon>
        <taxon>Sphingomonadales</taxon>
        <taxon>Erythrobacteraceae</taxon>
        <taxon>Qipengyuania</taxon>
    </lineage>
</organism>
<feature type="domain" description="TonB-dependent receptor plug" evidence="8">
    <location>
        <begin position="89"/>
        <end position="189"/>
    </location>
</feature>
<evidence type="ECO:0000256" key="1">
    <source>
        <dbReference type="ARBA" id="ARBA00004442"/>
    </source>
</evidence>
<keyword evidence="4" id="KW-0798">TonB box</keyword>